<dbReference type="RefSeq" id="WP_115687368.1">
    <property type="nucleotide sequence ID" value="NZ_CP031417.1"/>
</dbReference>
<accession>A0A345ZQ59</accession>
<dbReference type="SUPFAM" id="SSF48452">
    <property type="entry name" value="TPR-like"/>
    <property type="match status" value="1"/>
</dbReference>
<keyword evidence="2" id="KW-1185">Reference proteome</keyword>
<proteinExistence type="predicted"/>
<evidence type="ECO:0000313" key="2">
    <source>
        <dbReference type="Proteomes" id="UP000254889"/>
    </source>
</evidence>
<dbReference type="Proteomes" id="UP000254889">
    <property type="component" value="Chromosome"/>
</dbReference>
<evidence type="ECO:0008006" key="3">
    <source>
        <dbReference type="Google" id="ProtNLM"/>
    </source>
</evidence>
<organism evidence="1 2">
    <name type="scientific">Pseudolabrys taiwanensis</name>
    <dbReference type="NCBI Taxonomy" id="331696"/>
    <lineage>
        <taxon>Bacteria</taxon>
        <taxon>Pseudomonadati</taxon>
        <taxon>Pseudomonadota</taxon>
        <taxon>Alphaproteobacteria</taxon>
        <taxon>Hyphomicrobiales</taxon>
        <taxon>Xanthobacteraceae</taxon>
        <taxon>Pseudolabrys</taxon>
    </lineage>
</organism>
<dbReference type="AlphaFoldDB" id="A0A345ZQ59"/>
<name>A0A345ZQ59_9HYPH</name>
<evidence type="ECO:0000313" key="1">
    <source>
        <dbReference type="EMBL" id="AXK79056.1"/>
    </source>
</evidence>
<sequence length="435" mass="48582">MNDTADLARPPATVEAGCEVMRRAVAVLGVDHLYDEHFRSFGYPADIYKPRTVKGLTDRLAWQTAIDILIRATTANPDNIEGKHQLALMLEHLGQVDHASDVRAEIAKLNPSYFPNNIAVGRLMEFSKPMEAVRRHYANACATPSSYSLALARSVAINGPQILDKTSLAELLVKIESSKQSPADDILLDLAMGFVSLAKSDSDSARQYFAAACMLSDARDGSPTYCDEWSLAYARAYLVDLVPPGRTAVPNFATINPVRLALACASQQRAQGASIPVLCAFETAIDRVLPRPPTLNHRLYHGYRIAQLEGRYYAIPREVADFFLFRGRVYRQPPTHYDRISSGREMVASQMRPSWRRFLKSIYFNARSVAAHLLNALRNGKHAARRLARLSIEFYMRRYEIPGVLVDSEYAGLQQSVDRSTTKKSVGLDRMRKST</sequence>
<dbReference type="Gene3D" id="1.25.40.10">
    <property type="entry name" value="Tetratricopeptide repeat domain"/>
    <property type="match status" value="1"/>
</dbReference>
<dbReference type="InterPro" id="IPR011990">
    <property type="entry name" value="TPR-like_helical_dom_sf"/>
</dbReference>
<reference evidence="1 2" key="1">
    <citation type="submission" date="2018-07" db="EMBL/GenBank/DDBJ databases">
        <authorList>
            <person name="Quirk P.G."/>
            <person name="Krulwich T.A."/>
        </authorList>
    </citation>
    <scope>NUCLEOTIDE SEQUENCE [LARGE SCALE GENOMIC DNA]</scope>
    <source>
        <strain evidence="1 2">CC-BB4</strain>
    </source>
</reference>
<protein>
    <recommendedName>
        <fullName evidence="3">Tetratricopeptide repeat protein</fullName>
    </recommendedName>
</protein>
<dbReference type="EMBL" id="CP031417">
    <property type="protein sequence ID" value="AXK79056.1"/>
    <property type="molecule type" value="Genomic_DNA"/>
</dbReference>
<dbReference type="KEGG" id="ptaw:DW352_00085"/>
<gene>
    <name evidence="1" type="ORF">DW352_00085</name>
</gene>